<comment type="caution">
    <text evidence="1">The sequence shown here is derived from an EMBL/GenBank/DDBJ whole genome shotgun (WGS) entry which is preliminary data.</text>
</comment>
<reference evidence="1 2" key="1">
    <citation type="journal article" date="2015" name="Genome Biol. Evol.">
        <title>Comparative Genomics of a Bacterivorous Green Alga Reveals Evolutionary Causalities and Consequences of Phago-Mixotrophic Mode of Nutrition.</title>
        <authorList>
            <person name="Burns J.A."/>
            <person name="Paasch A."/>
            <person name="Narechania A."/>
            <person name="Kim E."/>
        </authorList>
    </citation>
    <scope>NUCLEOTIDE SEQUENCE [LARGE SCALE GENOMIC DNA]</scope>
    <source>
        <strain evidence="1 2">PLY_AMNH</strain>
    </source>
</reference>
<dbReference type="AlphaFoldDB" id="A0AAE0EXX2"/>
<accession>A0AAE0EXX2</accession>
<organism evidence="1 2">
    <name type="scientific">Cymbomonas tetramitiformis</name>
    <dbReference type="NCBI Taxonomy" id="36881"/>
    <lineage>
        <taxon>Eukaryota</taxon>
        <taxon>Viridiplantae</taxon>
        <taxon>Chlorophyta</taxon>
        <taxon>Pyramimonadophyceae</taxon>
        <taxon>Pyramimonadales</taxon>
        <taxon>Pyramimonadaceae</taxon>
        <taxon>Cymbomonas</taxon>
    </lineage>
</organism>
<sequence length="355" mass="39337">MAPEEHKEDHPLRSARPADHLEKNKVTLMTSLLASVVRTFKQIIAVLQYEGRLDSKKSSNVLAAIREIKTTVRLVVDIEDIHGECHDEDHDLPYLSDGSDSDSEDDFLDQESYEIAEHHKRSKLGESEPLNKITFCDDKLTSLAGHLPTCMRACLSNFGVVSFADGRRDDVAGTISAEGYEELKKVTGQSLGEEQRQRMNQVQPVCKLRDDSMEHGMALVSAGGDLILSHAILMDSGANCNIISPRVVKMLGLKVLPMEVGDSHVARCDGTNAQFREYAYVDAIDRCSGDPSRHARVRHGDGLQLGPALRDRPHGELAQVVAESVQVSGHLLRGSWGERKLRTRRHFATRQTQSA</sequence>
<protein>
    <submittedName>
        <fullName evidence="1">Uncharacterized protein</fullName>
    </submittedName>
</protein>
<keyword evidence="2" id="KW-1185">Reference proteome</keyword>
<dbReference type="Proteomes" id="UP001190700">
    <property type="component" value="Unassembled WGS sequence"/>
</dbReference>
<evidence type="ECO:0000313" key="2">
    <source>
        <dbReference type="Proteomes" id="UP001190700"/>
    </source>
</evidence>
<proteinExistence type="predicted"/>
<gene>
    <name evidence="1" type="ORF">CYMTET_45837</name>
</gene>
<name>A0AAE0EXX2_9CHLO</name>
<dbReference type="EMBL" id="LGRX02031717">
    <property type="protein sequence ID" value="KAK3244553.1"/>
    <property type="molecule type" value="Genomic_DNA"/>
</dbReference>
<evidence type="ECO:0000313" key="1">
    <source>
        <dbReference type="EMBL" id="KAK3244553.1"/>
    </source>
</evidence>